<dbReference type="AlphaFoldDB" id="A0AAD7UDT9"/>
<comment type="caution">
    <text evidence="2">The sequence shown here is derived from an EMBL/GenBank/DDBJ whole genome shotgun (WGS) entry which is preliminary data.</text>
</comment>
<protein>
    <recommendedName>
        <fullName evidence="4">Ankyrin repeat protein</fullName>
    </recommendedName>
</protein>
<sequence>MMDILDSYLFAKYGPPYSDGVSLRNLRLCKMLVRAGADPQHVNELGQSSLSTACGPRARLELVEFLLDNGADVNHVDKAGHAPSISLGEIWI</sequence>
<feature type="repeat" description="ANK" evidence="1">
    <location>
        <begin position="45"/>
        <end position="78"/>
    </location>
</feature>
<accession>A0AAD7UDT9</accession>
<evidence type="ECO:0000256" key="1">
    <source>
        <dbReference type="PROSITE-ProRule" id="PRU00023"/>
    </source>
</evidence>
<dbReference type="Pfam" id="PF00023">
    <property type="entry name" value="Ank"/>
    <property type="match status" value="1"/>
</dbReference>
<dbReference type="InterPro" id="IPR036770">
    <property type="entry name" value="Ankyrin_rpt-contain_sf"/>
</dbReference>
<dbReference type="Gene3D" id="1.25.40.20">
    <property type="entry name" value="Ankyrin repeat-containing domain"/>
    <property type="match status" value="1"/>
</dbReference>
<keyword evidence="1" id="KW-0040">ANK repeat</keyword>
<dbReference type="PROSITE" id="PS50088">
    <property type="entry name" value="ANK_REPEAT"/>
    <property type="match status" value="1"/>
</dbReference>
<dbReference type="Proteomes" id="UP001230188">
    <property type="component" value="Unassembled WGS sequence"/>
</dbReference>
<dbReference type="SUPFAM" id="SSF48403">
    <property type="entry name" value="Ankyrin repeat"/>
    <property type="match status" value="1"/>
</dbReference>
<reference evidence="2" key="1">
    <citation type="submission" date="2023-01" db="EMBL/GenBank/DDBJ databases">
        <title>Metagenome sequencing of chrysophaentin producing Chrysophaeum taylorii.</title>
        <authorList>
            <person name="Davison J."/>
            <person name="Bewley C."/>
        </authorList>
    </citation>
    <scope>NUCLEOTIDE SEQUENCE</scope>
    <source>
        <strain evidence="2">NIES-1699</strain>
    </source>
</reference>
<organism evidence="2 3">
    <name type="scientific">Chrysophaeum taylorii</name>
    <dbReference type="NCBI Taxonomy" id="2483200"/>
    <lineage>
        <taxon>Eukaryota</taxon>
        <taxon>Sar</taxon>
        <taxon>Stramenopiles</taxon>
        <taxon>Ochrophyta</taxon>
        <taxon>Pelagophyceae</taxon>
        <taxon>Pelagomonadales</taxon>
        <taxon>Pelagomonadaceae</taxon>
        <taxon>Chrysophaeum</taxon>
    </lineage>
</organism>
<evidence type="ECO:0000313" key="3">
    <source>
        <dbReference type="Proteomes" id="UP001230188"/>
    </source>
</evidence>
<dbReference type="InterPro" id="IPR002110">
    <property type="entry name" value="Ankyrin_rpt"/>
</dbReference>
<keyword evidence="3" id="KW-1185">Reference proteome</keyword>
<name>A0AAD7UDT9_9STRA</name>
<gene>
    <name evidence="2" type="ORF">CTAYLR_010780</name>
</gene>
<proteinExistence type="predicted"/>
<evidence type="ECO:0008006" key="4">
    <source>
        <dbReference type="Google" id="ProtNLM"/>
    </source>
</evidence>
<evidence type="ECO:0000313" key="2">
    <source>
        <dbReference type="EMBL" id="KAJ8601913.1"/>
    </source>
</evidence>
<dbReference type="EMBL" id="JAQMWT010000397">
    <property type="protein sequence ID" value="KAJ8601913.1"/>
    <property type="molecule type" value="Genomic_DNA"/>
</dbReference>